<dbReference type="AlphaFoldDB" id="A0A371IB37"/>
<evidence type="ECO:0000256" key="2">
    <source>
        <dbReference type="SAM" id="MobiDB-lite"/>
    </source>
</evidence>
<comment type="caution">
    <text evidence="3">The sequence shown here is derived from an EMBL/GenBank/DDBJ whole genome shotgun (WGS) entry which is preliminary data.</text>
</comment>
<keyword evidence="1" id="KW-0175">Coiled coil</keyword>
<evidence type="ECO:0000313" key="3">
    <source>
        <dbReference type="EMBL" id="RDY12267.1"/>
    </source>
</evidence>
<evidence type="ECO:0000313" key="4">
    <source>
        <dbReference type="Proteomes" id="UP000257109"/>
    </source>
</evidence>
<reference evidence="3" key="1">
    <citation type="submission" date="2018-05" db="EMBL/GenBank/DDBJ databases">
        <title>Draft genome of Mucuna pruriens seed.</title>
        <authorList>
            <person name="Nnadi N.E."/>
            <person name="Vos R."/>
            <person name="Hasami M.H."/>
            <person name="Devisetty U.K."/>
            <person name="Aguiy J.C."/>
        </authorList>
    </citation>
    <scope>NUCLEOTIDE SEQUENCE [LARGE SCALE GENOMIC DNA]</scope>
    <source>
        <strain evidence="3">JCA_2017</strain>
    </source>
</reference>
<keyword evidence="4" id="KW-1185">Reference proteome</keyword>
<name>A0A371IB37_MUCPR</name>
<protein>
    <submittedName>
        <fullName evidence="3">Uncharacterized protein</fullName>
    </submittedName>
</protein>
<accession>A0A371IB37</accession>
<gene>
    <name evidence="3" type="ORF">CR513_02967</name>
</gene>
<dbReference type="EMBL" id="QJKJ01000500">
    <property type="protein sequence ID" value="RDY12267.1"/>
    <property type="molecule type" value="Genomic_DNA"/>
</dbReference>
<organism evidence="3 4">
    <name type="scientific">Mucuna pruriens</name>
    <name type="common">Velvet bean</name>
    <name type="synonym">Dolichos pruriens</name>
    <dbReference type="NCBI Taxonomy" id="157652"/>
    <lineage>
        <taxon>Eukaryota</taxon>
        <taxon>Viridiplantae</taxon>
        <taxon>Streptophyta</taxon>
        <taxon>Embryophyta</taxon>
        <taxon>Tracheophyta</taxon>
        <taxon>Spermatophyta</taxon>
        <taxon>Magnoliopsida</taxon>
        <taxon>eudicotyledons</taxon>
        <taxon>Gunneridae</taxon>
        <taxon>Pentapetalae</taxon>
        <taxon>rosids</taxon>
        <taxon>fabids</taxon>
        <taxon>Fabales</taxon>
        <taxon>Fabaceae</taxon>
        <taxon>Papilionoideae</taxon>
        <taxon>50 kb inversion clade</taxon>
        <taxon>NPAAA clade</taxon>
        <taxon>indigoferoid/millettioid clade</taxon>
        <taxon>Phaseoleae</taxon>
        <taxon>Mucuna</taxon>
    </lineage>
</organism>
<dbReference type="Proteomes" id="UP000257109">
    <property type="component" value="Unassembled WGS sequence"/>
</dbReference>
<feature type="compositionally biased region" description="Polar residues" evidence="2">
    <location>
        <begin position="131"/>
        <end position="143"/>
    </location>
</feature>
<sequence length="181" mass="20751">MANTKSESEEEDEVIIKDLNHLHFAYQELLSNSSIRSIGYIDLKKKISKLLKEVESLQKENENKILKEKQVTCSSNDNTSQVIELRQEELNLSSKYLKKILKDRRHPNDKCGIGYDKGKDLKKKKSTSKSFNYGKNGHTSFDSRSCPKKRSSNISKTNKKGPKQIKAPKSLLFMLQICLTI</sequence>
<proteinExistence type="predicted"/>
<feature type="region of interest" description="Disordered" evidence="2">
    <location>
        <begin position="126"/>
        <end position="165"/>
    </location>
</feature>
<feature type="coiled-coil region" evidence="1">
    <location>
        <begin position="40"/>
        <end position="67"/>
    </location>
</feature>
<evidence type="ECO:0000256" key="1">
    <source>
        <dbReference type="SAM" id="Coils"/>
    </source>
</evidence>
<feature type="non-terminal residue" evidence="3">
    <location>
        <position position="1"/>
    </location>
</feature>
<feature type="compositionally biased region" description="Basic residues" evidence="2">
    <location>
        <begin position="146"/>
        <end position="163"/>
    </location>
</feature>